<gene>
    <name evidence="1" type="ORF">LCGC14_0575630</name>
</gene>
<organism evidence="1">
    <name type="scientific">marine sediment metagenome</name>
    <dbReference type="NCBI Taxonomy" id="412755"/>
    <lineage>
        <taxon>unclassified sequences</taxon>
        <taxon>metagenomes</taxon>
        <taxon>ecological metagenomes</taxon>
    </lineage>
</organism>
<sequence length="65" mass="7161">MKQTGDSVWDKPTNCNERQNCNHYRAVGHGSGHCIVPRPQWADRRPAVVMGDDDATACALHGAEE</sequence>
<evidence type="ECO:0000313" key="1">
    <source>
        <dbReference type="EMBL" id="KKN56085.1"/>
    </source>
</evidence>
<protein>
    <submittedName>
        <fullName evidence="1">Uncharacterized protein</fullName>
    </submittedName>
</protein>
<reference evidence="1" key="1">
    <citation type="journal article" date="2015" name="Nature">
        <title>Complex archaea that bridge the gap between prokaryotes and eukaryotes.</title>
        <authorList>
            <person name="Spang A."/>
            <person name="Saw J.H."/>
            <person name="Jorgensen S.L."/>
            <person name="Zaremba-Niedzwiedzka K."/>
            <person name="Martijn J."/>
            <person name="Lind A.E."/>
            <person name="van Eijk R."/>
            <person name="Schleper C."/>
            <person name="Guy L."/>
            <person name="Ettema T.J."/>
        </authorList>
    </citation>
    <scope>NUCLEOTIDE SEQUENCE</scope>
</reference>
<comment type="caution">
    <text evidence="1">The sequence shown here is derived from an EMBL/GenBank/DDBJ whole genome shotgun (WGS) entry which is preliminary data.</text>
</comment>
<name>A0A0F9RHU3_9ZZZZ</name>
<proteinExistence type="predicted"/>
<dbReference type="AlphaFoldDB" id="A0A0F9RHU3"/>
<dbReference type="EMBL" id="LAZR01000858">
    <property type="protein sequence ID" value="KKN56085.1"/>
    <property type="molecule type" value="Genomic_DNA"/>
</dbReference>
<accession>A0A0F9RHU3</accession>